<protein>
    <recommendedName>
        <fullName evidence="6">Nucleosome assembly protein</fullName>
    </recommendedName>
</protein>
<evidence type="ECO:0000256" key="1">
    <source>
        <dbReference type="ARBA" id="ARBA00009947"/>
    </source>
</evidence>
<feature type="non-terminal residue" evidence="4">
    <location>
        <position position="253"/>
    </location>
</feature>
<dbReference type="InterPro" id="IPR002164">
    <property type="entry name" value="NAP_family"/>
</dbReference>
<dbReference type="EMBL" id="CATQJA010002598">
    <property type="protein sequence ID" value="CAJ0572499.1"/>
    <property type="molecule type" value="Genomic_DNA"/>
</dbReference>
<evidence type="ECO:0000313" key="4">
    <source>
        <dbReference type="EMBL" id="CAJ0572499.1"/>
    </source>
</evidence>
<feature type="region of interest" description="Disordered" evidence="3">
    <location>
        <begin position="231"/>
        <end position="253"/>
    </location>
</feature>
<dbReference type="GO" id="GO:0006334">
    <property type="term" value="P:nucleosome assembly"/>
    <property type="evidence" value="ECO:0007669"/>
    <property type="project" value="InterPro"/>
</dbReference>
<dbReference type="PANTHER" id="PTHR11875">
    <property type="entry name" value="TESTIS-SPECIFIC Y-ENCODED PROTEIN"/>
    <property type="match status" value="1"/>
</dbReference>
<evidence type="ECO:0000256" key="2">
    <source>
        <dbReference type="RuleBase" id="RU003876"/>
    </source>
</evidence>
<evidence type="ECO:0000313" key="5">
    <source>
        <dbReference type="Proteomes" id="UP001177023"/>
    </source>
</evidence>
<gene>
    <name evidence="4" type="ORF">MSPICULIGERA_LOCUS10883</name>
</gene>
<dbReference type="Pfam" id="PF00956">
    <property type="entry name" value="NAP"/>
    <property type="match status" value="1"/>
</dbReference>
<dbReference type="AlphaFoldDB" id="A0AA36CNQ8"/>
<dbReference type="Gene3D" id="3.30.1120.90">
    <property type="entry name" value="Nucleosome assembly protein"/>
    <property type="match status" value="1"/>
</dbReference>
<proteinExistence type="inferred from homology"/>
<dbReference type="Gene3D" id="1.20.5.1500">
    <property type="match status" value="1"/>
</dbReference>
<sequence length="253" mass="29742">MQRQHCHTNAFCGNLVRMGEPEEKRARLEVDYLLNQAPEEKRRMIKQIDEIQSHVDNLNEQASEEVIKIEQKYNQLRRPHMEKRTKLLKEFPQFWPMALLNHPQIAALVAEDEEDALMSLAAIEIDEADDIKSGYKITFRWKENEYFENDSMTREYFLGGDEPGCKITQIRWKEGKKLGKSSDRNAPFTFFAWLDTNLEPAADDIAEVIKDDIWPNPLQYYLVPETVEVDDEVEDEEAEDLEEVDDESWTENK</sequence>
<evidence type="ECO:0008006" key="6">
    <source>
        <dbReference type="Google" id="ProtNLM"/>
    </source>
</evidence>
<dbReference type="InterPro" id="IPR037231">
    <property type="entry name" value="NAP-like_sf"/>
</dbReference>
<comment type="similarity">
    <text evidence="1 2">Belongs to the nucleosome assembly protein (NAP) family.</text>
</comment>
<accession>A0AA36CNQ8</accession>
<dbReference type="GO" id="GO:0005634">
    <property type="term" value="C:nucleus"/>
    <property type="evidence" value="ECO:0007669"/>
    <property type="project" value="InterPro"/>
</dbReference>
<name>A0AA36CNQ8_9BILA</name>
<reference evidence="4" key="1">
    <citation type="submission" date="2023-06" db="EMBL/GenBank/DDBJ databases">
        <authorList>
            <person name="Delattre M."/>
        </authorList>
    </citation>
    <scope>NUCLEOTIDE SEQUENCE</scope>
    <source>
        <strain evidence="4">AF72</strain>
    </source>
</reference>
<evidence type="ECO:0000256" key="3">
    <source>
        <dbReference type="SAM" id="MobiDB-lite"/>
    </source>
</evidence>
<organism evidence="4 5">
    <name type="scientific">Mesorhabditis spiculigera</name>
    <dbReference type="NCBI Taxonomy" id="96644"/>
    <lineage>
        <taxon>Eukaryota</taxon>
        <taxon>Metazoa</taxon>
        <taxon>Ecdysozoa</taxon>
        <taxon>Nematoda</taxon>
        <taxon>Chromadorea</taxon>
        <taxon>Rhabditida</taxon>
        <taxon>Rhabditina</taxon>
        <taxon>Rhabditomorpha</taxon>
        <taxon>Rhabditoidea</taxon>
        <taxon>Rhabditidae</taxon>
        <taxon>Mesorhabditinae</taxon>
        <taxon>Mesorhabditis</taxon>
    </lineage>
</organism>
<comment type="caution">
    <text evidence="4">The sequence shown here is derived from an EMBL/GenBank/DDBJ whole genome shotgun (WGS) entry which is preliminary data.</text>
</comment>
<dbReference type="Proteomes" id="UP001177023">
    <property type="component" value="Unassembled WGS sequence"/>
</dbReference>
<dbReference type="SUPFAM" id="SSF143113">
    <property type="entry name" value="NAP-like"/>
    <property type="match status" value="1"/>
</dbReference>
<keyword evidence="5" id="KW-1185">Reference proteome</keyword>